<dbReference type="GO" id="GO:0005737">
    <property type="term" value="C:cytoplasm"/>
    <property type="evidence" value="ECO:0007669"/>
    <property type="project" value="UniProtKB-SubCell"/>
</dbReference>
<keyword evidence="2 6" id="KW-0285">Flavoprotein</keyword>
<name>A0A4P2VW40_FLUSA</name>
<comment type="catalytic activity">
    <reaction evidence="6">
        <text>coproporphyrinogen III + 3 O2 = coproporphyrin III + 3 H2O2</text>
        <dbReference type="Rhea" id="RHEA:43436"/>
        <dbReference type="ChEBI" id="CHEBI:15379"/>
        <dbReference type="ChEBI" id="CHEBI:16240"/>
        <dbReference type="ChEBI" id="CHEBI:57309"/>
        <dbReference type="ChEBI" id="CHEBI:131725"/>
        <dbReference type="EC" id="1.3.3.15"/>
    </reaction>
</comment>
<dbReference type="GO" id="GO:0004729">
    <property type="term" value="F:oxygen-dependent protoporphyrinogen oxidase activity"/>
    <property type="evidence" value="ECO:0007669"/>
    <property type="project" value="UniProtKB-UniRule"/>
</dbReference>
<gene>
    <name evidence="8" type="ORF">JCM31447_16050</name>
</gene>
<dbReference type="AlphaFoldDB" id="A0A4P2VW40"/>
<dbReference type="PANTHER" id="PTHR42923">
    <property type="entry name" value="PROTOPORPHYRINOGEN OXIDASE"/>
    <property type="match status" value="1"/>
</dbReference>
<dbReference type="GO" id="GO:0006783">
    <property type="term" value="P:heme biosynthetic process"/>
    <property type="evidence" value="ECO:0007669"/>
    <property type="project" value="UniProtKB-UniRule"/>
</dbReference>
<evidence type="ECO:0000313" key="9">
    <source>
        <dbReference type="Proteomes" id="UP000291236"/>
    </source>
</evidence>
<accession>A0A4P2VW40</accession>
<evidence type="ECO:0000256" key="1">
    <source>
        <dbReference type="ARBA" id="ARBA00001974"/>
    </source>
</evidence>
<dbReference type="OrthoDB" id="20837at2"/>
<evidence type="ECO:0000256" key="4">
    <source>
        <dbReference type="ARBA" id="ARBA00023002"/>
    </source>
</evidence>
<dbReference type="Proteomes" id="UP000291236">
    <property type="component" value="Chromosome"/>
</dbReference>
<reference evidence="8 9" key="1">
    <citation type="submission" date="2018-12" db="EMBL/GenBank/DDBJ databases">
        <title>Rubrispira sanarue gen. nov., sp., nov., a member of the order Silvanigrellales, isolated from a brackish lake in Hamamatsu Japan.</title>
        <authorList>
            <person name="Maejima Y."/>
            <person name="Iino T."/>
            <person name="Muraguchi Y."/>
            <person name="Fukuda K."/>
            <person name="Nojiri H."/>
            <person name="Ohkuma M."/>
            <person name="Moriuchi R."/>
            <person name="Dohra H."/>
            <person name="Kimbara K."/>
            <person name="Shintani M."/>
        </authorList>
    </citation>
    <scope>NUCLEOTIDE SEQUENCE [LARGE SCALE GENOMIC DNA]</scope>
    <source>
        <strain evidence="8 9">RF1110005</strain>
    </source>
</reference>
<dbReference type="Pfam" id="PF01593">
    <property type="entry name" value="Amino_oxidase"/>
    <property type="match status" value="1"/>
</dbReference>
<organism evidence="8 9">
    <name type="scientific">Fluviispira sanaruensis</name>
    <dbReference type="NCBI Taxonomy" id="2493639"/>
    <lineage>
        <taxon>Bacteria</taxon>
        <taxon>Pseudomonadati</taxon>
        <taxon>Bdellovibrionota</taxon>
        <taxon>Oligoflexia</taxon>
        <taxon>Silvanigrellales</taxon>
        <taxon>Silvanigrellaceae</taxon>
        <taxon>Fluviispira</taxon>
    </lineage>
</organism>
<dbReference type="SUPFAM" id="SSF54373">
    <property type="entry name" value="FAD-linked reductases, C-terminal domain"/>
    <property type="match status" value="1"/>
</dbReference>
<sequence>MNDKEINIAVIGTGISGLRTAYILSKRKDGKLKSITLFDQNDSIGGVLKNTKYNGYCLEHGAQGVLLSKDSFKNCVDELDLNHKILLPGKSKLKRYLITPSEIVPITPNLFKYKKKGLLRIRDILRIFLEVFIKKPITQNPNESLYGFFSRRFGKKFASTFLVPLSFGIWGGSSRKLLVRYTFPQLIKIENGYGSLFKAGIYKLCKKIFSKNKKKDLELASFSEGLPYLIQSLYKEIKENCTKNNIQLSFNSSSKISEINKHENKIKLIYTSLINNDTSFALFESVIYTGQPWRENGILTSPQCPVASNAYQNLKKIESHSIAVVGLGGKNIENNAPQGFGALAGEWSQDILGVLFVHSIYPQHAPEKSFFYRVMLGGDRNPNINLLTNEQLLELSKQRLKEINIITDKTEFDFTEVIKWDNYIPLSTELQDKVLQSIWQLEAIIPGLFFAGNYIKGPAVPDCILQANETAEKVMHYIDKI</sequence>
<evidence type="ECO:0000256" key="5">
    <source>
        <dbReference type="ARBA" id="ARBA00023133"/>
    </source>
</evidence>
<keyword evidence="6" id="KW-0963">Cytoplasm</keyword>
<dbReference type="KEGG" id="sbf:JCM31447_16050"/>
<proteinExistence type="inferred from homology"/>
<dbReference type="InterPro" id="IPR050464">
    <property type="entry name" value="Zeta_carotene_desat/Oxidored"/>
</dbReference>
<comment type="cofactor">
    <cofactor evidence="1 6">
        <name>FAD</name>
        <dbReference type="ChEBI" id="CHEBI:57692"/>
    </cofactor>
</comment>
<dbReference type="Gene3D" id="3.90.660.20">
    <property type="entry name" value="Protoporphyrinogen oxidase, mitochondrial, domain 2"/>
    <property type="match status" value="1"/>
</dbReference>
<evidence type="ECO:0000256" key="6">
    <source>
        <dbReference type="RuleBase" id="RU364052"/>
    </source>
</evidence>
<comment type="subcellular location">
    <subcellularLocation>
        <location evidence="6">Cytoplasm</location>
    </subcellularLocation>
</comment>
<comment type="function">
    <text evidence="6">Involved in coproporphyrin-dependent heme b biosynthesis. Catalyzes the oxidation of coproporphyrinogen III to coproporphyrin III.</text>
</comment>
<keyword evidence="3 6" id="KW-0274">FAD</keyword>
<dbReference type="InterPro" id="IPR002937">
    <property type="entry name" value="Amino_oxidase"/>
</dbReference>
<evidence type="ECO:0000256" key="3">
    <source>
        <dbReference type="ARBA" id="ARBA00022827"/>
    </source>
</evidence>
<dbReference type="RefSeq" id="WP_130608461.1">
    <property type="nucleotide sequence ID" value="NZ_AP019368.1"/>
</dbReference>
<comment type="pathway">
    <text evidence="6">Porphyrin-containing compound metabolism; protoheme biosynthesis.</text>
</comment>
<evidence type="ECO:0000259" key="7">
    <source>
        <dbReference type="Pfam" id="PF01593"/>
    </source>
</evidence>
<dbReference type="EMBL" id="AP019368">
    <property type="protein sequence ID" value="BBH53162.1"/>
    <property type="molecule type" value="Genomic_DNA"/>
</dbReference>
<protein>
    <recommendedName>
        <fullName evidence="6">Coproporphyrinogen III oxidase</fullName>
        <ecNumber evidence="6">1.3.3.15</ecNumber>
    </recommendedName>
</protein>
<dbReference type="Gene3D" id="3.50.50.60">
    <property type="entry name" value="FAD/NAD(P)-binding domain"/>
    <property type="match status" value="1"/>
</dbReference>
<dbReference type="InterPro" id="IPR036188">
    <property type="entry name" value="FAD/NAD-bd_sf"/>
</dbReference>
<evidence type="ECO:0000256" key="2">
    <source>
        <dbReference type="ARBA" id="ARBA00022630"/>
    </source>
</evidence>
<dbReference type="Gene3D" id="1.10.3110.10">
    <property type="entry name" value="protoporphyrinogen ix oxidase, domain 3"/>
    <property type="match status" value="1"/>
</dbReference>
<keyword evidence="5 6" id="KW-0350">Heme biosynthesis</keyword>
<comment type="similarity">
    <text evidence="6">Belongs to the protoporphyrinogen/coproporphyrinogen oxidase family. Coproporphyrinogen III oxidase subfamily.</text>
</comment>
<dbReference type="InterPro" id="IPR004572">
    <property type="entry name" value="Protoporphyrinogen_oxidase"/>
</dbReference>
<dbReference type="PANTHER" id="PTHR42923:SF3">
    <property type="entry name" value="PROTOPORPHYRINOGEN OXIDASE"/>
    <property type="match status" value="1"/>
</dbReference>
<dbReference type="NCBIfam" id="TIGR00562">
    <property type="entry name" value="proto_IX_ox"/>
    <property type="match status" value="1"/>
</dbReference>
<keyword evidence="4 6" id="KW-0560">Oxidoreductase</keyword>
<feature type="domain" description="Amine oxidase" evidence="7">
    <location>
        <begin position="15"/>
        <end position="474"/>
    </location>
</feature>
<keyword evidence="9" id="KW-1185">Reference proteome</keyword>
<dbReference type="EC" id="1.3.3.15" evidence="6"/>
<dbReference type="SUPFAM" id="SSF51905">
    <property type="entry name" value="FAD/NAD(P)-binding domain"/>
    <property type="match status" value="1"/>
</dbReference>
<evidence type="ECO:0000313" key="8">
    <source>
        <dbReference type="EMBL" id="BBH53162.1"/>
    </source>
</evidence>